<reference evidence="2" key="1">
    <citation type="submission" date="2019-11" db="EMBL/GenBank/DDBJ databases">
        <authorList>
            <person name="Feng L."/>
        </authorList>
    </citation>
    <scope>NUCLEOTIDE SEQUENCE</scope>
    <source>
        <strain evidence="2">IbartlettiiLFYP30</strain>
    </source>
</reference>
<feature type="transmembrane region" description="Helical" evidence="1">
    <location>
        <begin position="138"/>
        <end position="167"/>
    </location>
</feature>
<keyword evidence="1" id="KW-0472">Membrane</keyword>
<organism evidence="2">
    <name type="scientific">Intestinibacter bartlettii</name>
    <dbReference type="NCBI Taxonomy" id="261299"/>
    <lineage>
        <taxon>Bacteria</taxon>
        <taxon>Bacillati</taxon>
        <taxon>Bacillota</taxon>
        <taxon>Clostridia</taxon>
        <taxon>Peptostreptococcales</taxon>
        <taxon>Peptostreptococcaceae</taxon>
        <taxon>Intestinibacter</taxon>
    </lineage>
</organism>
<dbReference type="Gene3D" id="1.10.1760.20">
    <property type="match status" value="1"/>
</dbReference>
<protein>
    <recommendedName>
        <fullName evidence="3">ECF transporter S component</fullName>
    </recommendedName>
</protein>
<dbReference type="Pfam" id="PF12822">
    <property type="entry name" value="ECF_trnsprt"/>
    <property type="match status" value="1"/>
</dbReference>
<feature type="transmembrane region" description="Helical" evidence="1">
    <location>
        <begin position="79"/>
        <end position="99"/>
    </location>
</feature>
<feature type="transmembrane region" description="Helical" evidence="1">
    <location>
        <begin position="106"/>
        <end position="132"/>
    </location>
</feature>
<dbReference type="AlphaFoldDB" id="A0A6N3BXV7"/>
<accession>A0A6N3BXV7</accession>
<dbReference type="GO" id="GO:0022857">
    <property type="term" value="F:transmembrane transporter activity"/>
    <property type="evidence" value="ECO:0007669"/>
    <property type="project" value="InterPro"/>
</dbReference>
<dbReference type="InterPro" id="IPR024529">
    <property type="entry name" value="ECF_trnsprt_substrate-spec"/>
</dbReference>
<feature type="transmembrane region" description="Helical" evidence="1">
    <location>
        <begin position="12"/>
        <end position="31"/>
    </location>
</feature>
<evidence type="ECO:0000313" key="2">
    <source>
        <dbReference type="EMBL" id="VYU08662.1"/>
    </source>
</evidence>
<dbReference type="RefSeq" id="WP_156530853.1">
    <property type="nucleotide sequence ID" value="NZ_CACRUE010000026.1"/>
</dbReference>
<evidence type="ECO:0008006" key="3">
    <source>
        <dbReference type="Google" id="ProtNLM"/>
    </source>
</evidence>
<keyword evidence="1" id="KW-1133">Transmembrane helix</keyword>
<sequence>MNQKTIGTKQLILSGLFIAFGIILPMCFHVFNMGGPIFLPMHIPVLISGFLLGPICGAIVGVITPILSGLLTGMPPVLPTMPIMVLELCGYGLISGIVFSKTNKIYLSLISAMIVGRVFALFGAFLASLTFAPDINPIMYIVTAVTTAVPGMIIQLIFIPILIKFLVSNPEIRKSLAS</sequence>
<evidence type="ECO:0000256" key="1">
    <source>
        <dbReference type="SAM" id="Phobius"/>
    </source>
</evidence>
<name>A0A6N3BXV7_9FIRM</name>
<keyword evidence="1" id="KW-0812">Transmembrane</keyword>
<proteinExistence type="predicted"/>
<feature type="transmembrane region" description="Helical" evidence="1">
    <location>
        <begin position="43"/>
        <end position="67"/>
    </location>
</feature>
<gene>
    <name evidence="2" type="ORF">IBLFYP30_01702</name>
</gene>
<dbReference type="EMBL" id="CACRUE010000026">
    <property type="protein sequence ID" value="VYU08662.1"/>
    <property type="molecule type" value="Genomic_DNA"/>
</dbReference>